<dbReference type="EnsemblMetazoa" id="GBRI026218-RA">
    <property type="protein sequence ID" value="GBRI026218-PA"/>
    <property type="gene ID" value="GBRI026218"/>
</dbReference>
<dbReference type="STRING" id="37001.A0A1A9WNK4"/>
<accession>A0A1A9WNK4</accession>
<protein>
    <submittedName>
        <fullName evidence="1">Uncharacterized protein</fullName>
    </submittedName>
</protein>
<organism evidence="1 2">
    <name type="scientific">Glossina brevipalpis</name>
    <dbReference type="NCBI Taxonomy" id="37001"/>
    <lineage>
        <taxon>Eukaryota</taxon>
        <taxon>Metazoa</taxon>
        <taxon>Ecdysozoa</taxon>
        <taxon>Arthropoda</taxon>
        <taxon>Hexapoda</taxon>
        <taxon>Insecta</taxon>
        <taxon>Pterygota</taxon>
        <taxon>Neoptera</taxon>
        <taxon>Endopterygota</taxon>
        <taxon>Diptera</taxon>
        <taxon>Brachycera</taxon>
        <taxon>Muscomorpha</taxon>
        <taxon>Hippoboscoidea</taxon>
        <taxon>Glossinidae</taxon>
        <taxon>Glossina</taxon>
    </lineage>
</organism>
<sequence>MLCAGNVTFFSEGSGFGDDKSTKSTEAAGEFTKTGALASGIILKKRKKQRVVLLGILQNSKCDGCKERWYKEAHYVSSYIVAHLPVTKKFKRIVLELHNYYRNDGIDAAKRLQHDNCRNTKRYVLAGQNLVNNVIRVGGTITPDAIGEMDKVDVFGIIADHLRLMYPENDMLSERKQFPDSSRRVEYHRTFGILYAIVPLLQVETVPVTHHYDIASMTNCL</sequence>
<dbReference type="VEuPathDB" id="VectorBase:GBRI026218"/>
<reference evidence="1" key="2">
    <citation type="submission" date="2020-05" db="UniProtKB">
        <authorList>
            <consortium name="EnsemblMetazoa"/>
        </authorList>
    </citation>
    <scope>IDENTIFICATION</scope>
    <source>
        <strain evidence="1">IAEA</strain>
    </source>
</reference>
<keyword evidence="2" id="KW-1185">Reference proteome</keyword>
<evidence type="ECO:0000313" key="2">
    <source>
        <dbReference type="Proteomes" id="UP000091820"/>
    </source>
</evidence>
<dbReference type="AlphaFoldDB" id="A0A1A9WNK4"/>
<name>A0A1A9WNK4_9MUSC</name>
<proteinExistence type="predicted"/>
<dbReference type="Proteomes" id="UP000091820">
    <property type="component" value="Unassembled WGS sequence"/>
</dbReference>
<reference evidence="2" key="1">
    <citation type="submission" date="2014-03" db="EMBL/GenBank/DDBJ databases">
        <authorList>
            <person name="Aksoy S."/>
            <person name="Warren W."/>
            <person name="Wilson R.K."/>
        </authorList>
    </citation>
    <scope>NUCLEOTIDE SEQUENCE [LARGE SCALE GENOMIC DNA]</scope>
    <source>
        <strain evidence="2">IAEA</strain>
    </source>
</reference>
<evidence type="ECO:0000313" key="1">
    <source>
        <dbReference type="EnsemblMetazoa" id="GBRI026218-PA"/>
    </source>
</evidence>